<evidence type="ECO:0000313" key="3">
    <source>
        <dbReference type="Proteomes" id="UP000594454"/>
    </source>
</evidence>
<accession>A0A7R8YYX0</accession>
<keyword evidence="3" id="KW-1185">Reference proteome</keyword>
<organism evidence="2 3">
    <name type="scientific">Hermetia illucens</name>
    <name type="common">Black soldier fly</name>
    <dbReference type="NCBI Taxonomy" id="343691"/>
    <lineage>
        <taxon>Eukaryota</taxon>
        <taxon>Metazoa</taxon>
        <taxon>Ecdysozoa</taxon>
        <taxon>Arthropoda</taxon>
        <taxon>Hexapoda</taxon>
        <taxon>Insecta</taxon>
        <taxon>Pterygota</taxon>
        <taxon>Neoptera</taxon>
        <taxon>Endopterygota</taxon>
        <taxon>Diptera</taxon>
        <taxon>Brachycera</taxon>
        <taxon>Stratiomyomorpha</taxon>
        <taxon>Stratiomyidae</taxon>
        <taxon>Hermetiinae</taxon>
        <taxon>Hermetia</taxon>
    </lineage>
</organism>
<evidence type="ECO:0000256" key="1">
    <source>
        <dbReference type="SAM" id="SignalP"/>
    </source>
</evidence>
<proteinExistence type="predicted"/>
<evidence type="ECO:0000313" key="2">
    <source>
        <dbReference type="EMBL" id="CAD7087195.1"/>
    </source>
</evidence>
<dbReference type="InParanoid" id="A0A7R8YYX0"/>
<dbReference type="AlphaFoldDB" id="A0A7R8YYX0"/>
<keyword evidence="1" id="KW-0732">Signal</keyword>
<sequence length="82" mass="9155">MLQIKFNLIFFAFVLLVLVQFKTGQSIDSPFSRNSNLAANPENIRQTANEALELLSNITDLVINKVRNGVQQLTQKMSNSTG</sequence>
<feature type="signal peptide" evidence="1">
    <location>
        <begin position="1"/>
        <end position="24"/>
    </location>
</feature>
<gene>
    <name evidence="2" type="ORF">HERILL_LOCUS9915</name>
</gene>
<dbReference type="Proteomes" id="UP000594454">
    <property type="component" value="Chromosome 4"/>
</dbReference>
<feature type="chain" id="PRO_5030607422" evidence="1">
    <location>
        <begin position="25"/>
        <end position="82"/>
    </location>
</feature>
<protein>
    <submittedName>
        <fullName evidence="2">Uncharacterized protein</fullName>
    </submittedName>
</protein>
<dbReference type="EMBL" id="LR899012">
    <property type="protein sequence ID" value="CAD7087195.1"/>
    <property type="molecule type" value="Genomic_DNA"/>
</dbReference>
<name>A0A7R8YYX0_HERIL</name>
<reference evidence="2 3" key="1">
    <citation type="submission" date="2020-11" db="EMBL/GenBank/DDBJ databases">
        <authorList>
            <person name="Wallbank WR R."/>
            <person name="Pardo Diaz C."/>
            <person name="Kozak K."/>
            <person name="Martin S."/>
            <person name="Jiggins C."/>
            <person name="Moest M."/>
            <person name="Warren A I."/>
            <person name="Generalovic N T."/>
            <person name="Byers J.R.P. K."/>
            <person name="Montejo-Kovacevich G."/>
            <person name="Yen C E."/>
        </authorList>
    </citation>
    <scope>NUCLEOTIDE SEQUENCE [LARGE SCALE GENOMIC DNA]</scope>
</reference>